<keyword evidence="2" id="KW-1185">Reference proteome</keyword>
<dbReference type="Proteomes" id="UP001234178">
    <property type="component" value="Unassembled WGS sequence"/>
</dbReference>
<organism evidence="1 2">
    <name type="scientific">Daphnia magna</name>
    <dbReference type="NCBI Taxonomy" id="35525"/>
    <lineage>
        <taxon>Eukaryota</taxon>
        <taxon>Metazoa</taxon>
        <taxon>Ecdysozoa</taxon>
        <taxon>Arthropoda</taxon>
        <taxon>Crustacea</taxon>
        <taxon>Branchiopoda</taxon>
        <taxon>Diplostraca</taxon>
        <taxon>Cladocera</taxon>
        <taxon>Anomopoda</taxon>
        <taxon>Daphniidae</taxon>
        <taxon>Daphnia</taxon>
    </lineage>
</organism>
<evidence type="ECO:0000313" key="2">
    <source>
        <dbReference type="Proteomes" id="UP001234178"/>
    </source>
</evidence>
<protein>
    <submittedName>
        <fullName evidence="1">Uncharacterized protein</fullName>
    </submittedName>
</protein>
<accession>A0ABR0B791</accession>
<name>A0ABR0B791_9CRUS</name>
<reference evidence="1 2" key="1">
    <citation type="journal article" date="2023" name="Nucleic Acids Res.">
        <title>The hologenome of Daphnia magna reveals possible DNA methylation and microbiome-mediated evolution of the host genome.</title>
        <authorList>
            <person name="Chaturvedi A."/>
            <person name="Li X."/>
            <person name="Dhandapani V."/>
            <person name="Marshall H."/>
            <person name="Kissane S."/>
            <person name="Cuenca-Cambronero M."/>
            <person name="Asole G."/>
            <person name="Calvet F."/>
            <person name="Ruiz-Romero M."/>
            <person name="Marangio P."/>
            <person name="Guigo R."/>
            <person name="Rago D."/>
            <person name="Mirbahai L."/>
            <person name="Eastwood N."/>
            <person name="Colbourne J.K."/>
            <person name="Zhou J."/>
            <person name="Mallon E."/>
            <person name="Orsini L."/>
        </authorList>
    </citation>
    <scope>NUCLEOTIDE SEQUENCE [LARGE SCALE GENOMIC DNA]</scope>
    <source>
        <strain evidence="1">LRV0_1</strain>
    </source>
</reference>
<sequence length="111" mass="12446">MYSVVWDRLDAVYGHTEVMDQTYLDDLLQIPSLKSQDIASLKIFTNRLNGAAVTFSNQDTCMNFTAIQPQIVPDNESPSNINLLTDNEEEEQKYTTSLLSGIELGKKKQGS</sequence>
<proteinExistence type="predicted"/>
<dbReference type="EMBL" id="JAOYFB010000040">
    <property type="protein sequence ID" value="KAK4037550.1"/>
    <property type="molecule type" value="Genomic_DNA"/>
</dbReference>
<gene>
    <name evidence="1" type="ORF">OUZ56_029582</name>
</gene>
<comment type="caution">
    <text evidence="1">The sequence shown here is derived from an EMBL/GenBank/DDBJ whole genome shotgun (WGS) entry which is preliminary data.</text>
</comment>
<evidence type="ECO:0000313" key="1">
    <source>
        <dbReference type="EMBL" id="KAK4037550.1"/>
    </source>
</evidence>